<accession>A0A919IWI9</accession>
<protein>
    <submittedName>
        <fullName evidence="1">Uncharacterized protein</fullName>
    </submittedName>
</protein>
<organism evidence="1 2">
    <name type="scientific">Paractinoplanes ferrugineus</name>
    <dbReference type="NCBI Taxonomy" id="113564"/>
    <lineage>
        <taxon>Bacteria</taxon>
        <taxon>Bacillati</taxon>
        <taxon>Actinomycetota</taxon>
        <taxon>Actinomycetes</taxon>
        <taxon>Micromonosporales</taxon>
        <taxon>Micromonosporaceae</taxon>
        <taxon>Paractinoplanes</taxon>
    </lineage>
</organism>
<gene>
    <name evidence="1" type="ORF">Afe05nite_13190</name>
</gene>
<comment type="caution">
    <text evidence="1">The sequence shown here is derived from an EMBL/GenBank/DDBJ whole genome shotgun (WGS) entry which is preliminary data.</text>
</comment>
<dbReference type="AlphaFoldDB" id="A0A919IWI9"/>
<reference evidence="1" key="1">
    <citation type="submission" date="2021-01" db="EMBL/GenBank/DDBJ databases">
        <title>Whole genome shotgun sequence of Actinoplanes ferrugineus NBRC 15555.</title>
        <authorList>
            <person name="Komaki H."/>
            <person name="Tamura T."/>
        </authorList>
    </citation>
    <scope>NUCLEOTIDE SEQUENCE</scope>
    <source>
        <strain evidence="1">NBRC 15555</strain>
    </source>
</reference>
<proteinExistence type="predicted"/>
<keyword evidence="2" id="KW-1185">Reference proteome</keyword>
<name>A0A919IWI9_9ACTN</name>
<evidence type="ECO:0000313" key="2">
    <source>
        <dbReference type="Proteomes" id="UP000598174"/>
    </source>
</evidence>
<sequence length="167" mass="18174">MVIATVFLTIIGMTAGFVLGERHRDRLRAADPQDTTDIVTPYPADSSYASGPSGALCPDETIAFAAANGYPADLRQIFKAVTNNDTNVWICEDSNGQLYYQSQTKASSGVFDQTANALFLPRANRQGDNEYSAVASDGAKFLINSKQLRITFPDGRKPQVNSVESWE</sequence>
<dbReference type="Proteomes" id="UP000598174">
    <property type="component" value="Unassembled WGS sequence"/>
</dbReference>
<evidence type="ECO:0000313" key="1">
    <source>
        <dbReference type="EMBL" id="GIE09479.1"/>
    </source>
</evidence>
<dbReference type="EMBL" id="BOMM01000009">
    <property type="protein sequence ID" value="GIE09479.1"/>
    <property type="molecule type" value="Genomic_DNA"/>
</dbReference>